<dbReference type="EMBL" id="KN847590">
    <property type="protein sequence ID" value="KIV98941.1"/>
    <property type="molecule type" value="Genomic_DNA"/>
</dbReference>
<evidence type="ECO:0000256" key="1">
    <source>
        <dbReference type="ARBA" id="ARBA00011047"/>
    </source>
</evidence>
<evidence type="ECO:0000313" key="4">
    <source>
        <dbReference type="Proteomes" id="UP000053259"/>
    </source>
</evidence>
<feature type="region of interest" description="Disordered" evidence="2">
    <location>
        <begin position="1"/>
        <end position="32"/>
    </location>
</feature>
<feature type="region of interest" description="Disordered" evidence="2">
    <location>
        <begin position="388"/>
        <end position="407"/>
    </location>
</feature>
<protein>
    <submittedName>
        <fullName evidence="3">Uncharacterized protein</fullName>
    </submittedName>
</protein>
<dbReference type="InParanoid" id="A0A0D1YE03"/>
<feature type="compositionally biased region" description="Polar residues" evidence="2">
    <location>
        <begin position="15"/>
        <end position="28"/>
    </location>
</feature>
<dbReference type="PANTHER" id="PTHR15323">
    <property type="entry name" value="D123 PROTEIN"/>
    <property type="match status" value="1"/>
</dbReference>
<dbReference type="Pfam" id="PF07065">
    <property type="entry name" value="D123"/>
    <property type="match status" value="1"/>
</dbReference>
<dbReference type="InterPro" id="IPR009772">
    <property type="entry name" value="CDC123"/>
</dbReference>
<dbReference type="VEuPathDB" id="FungiDB:PV09_09327"/>
<dbReference type="OrthoDB" id="360540at2759"/>
<dbReference type="FunCoup" id="A0A0D1YE03">
    <property type="interactions" value="728"/>
</dbReference>
<dbReference type="GO" id="GO:0005737">
    <property type="term" value="C:cytoplasm"/>
    <property type="evidence" value="ECO:0007669"/>
    <property type="project" value="TreeGrafter"/>
</dbReference>
<comment type="similarity">
    <text evidence="1">Belongs to the CDC123 family.</text>
</comment>
<accession>A0A0D1YE03</accession>
<gene>
    <name evidence="3" type="ORF">PV09_09327</name>
</gene>
<reference evidence="3 4" key="1">
    <citation type="submission" date="2015-01" db="EMBL/GenBank/DDBJ databases">
        <title>The Genome Sequence of Ochroconis gallopava CBS43764.</title>
        <authorList>
            <consortium name="The Broad Institute Genomics Platform"/>
            <person name="Cuomo C."/>
            <person name="de Hoog S."/>
            <person name="Gorbushina A."/>
            <person name="Stielow B."/>
            <person name="Teixiera M."/>
            <person name="Abouelleil A."/>
            <person name="Chapman S.B."/>
            <person name="Priest M."/>
            <person name="Young S.K."/>
            <person name="Wortman J."/>
            <person name="Nusbaum C."/>
            <person name="Birren B."/>
        </authorList>
    </citation>
    <scope>NUCLEOTIDE SEQUENCE [LARGE SCALE GENOMIC DNA]</scope>
    <source>
        <strain evidence="3 4">CBS 43764</strain>
    </source>
</reference>
<feature type="compositionally biased region" description="Basic and acidic residues" evidence="2">
    <location>
        <begin position="388"/>
        <end position="397"/>
    </location>
</feature>
<organism evidence="3 4">
    <name type="scientific">Verruconis gallopava</name>
    <dbReference type="NCBI Taxonomy" id="253628"/>
    <lineage>
        <taxon>Eukaryota</taxon>
        <taxon>Fungi</taxon>
        <taxon>Dikarya</taxon>
        <taxon>Ascomycota</taxon>
        <taxon>Pezizomycotina</taxon>
        <taxon>Dothideomycetes</taxon>
        <taxon>Pleosporomycetidae</taxon>
        <taxon>Venturiales</taxon>
        <taxon>Sympoventuriaceae</taxon>
        <taxon>Verruconis</taxon>
    </lineage>
</organism>
<dbReference type="Proteomes" id="UP000053259">
    <property type="component" value="Unassembled WGS sequence"/>
</dbReference>
<dbReference type="AlphaFoldDB" id="A0A0D1YE03"/>
<dbReference type="HOGENOM" id="CLU_034402_2_0_1"/>
<feature type="region of interest" description="Disordered" evidence="2">
    <location>
        <begin position="309"/>
        <end position="329"/>
    </location>
</feature>
<name>A0A0D1YE03_9PEZI</name>
<dbReference type="PANTHER" id="PTHR15323:SF6">
    <property type="entry name" value="CELL DIVISION CYCLE PROTEIN 123 HOMOLOG"/>
    <property type="match status" value="1"/>
</dbReference>
<dbReference type="GeneID" id="27317300"/>
<dbReference type="STRING" id="253628.A0A0D1YE03"/>
<dbReference type="RefSeq" id="XP_016208811.1">
    <property type="nucleotide sequence ID" value="XM_016363370.1"/>
</dbReference>
<keyword evidence="4" id="KW-1185">Reference proteome</keyword>
<sequence length="407" mass="46677">MIAPDLTNFDRAENSSDPQSRASNTPQTLPFPPLTKQHILNCAYNSWWPKYRSFTPKSRIIPLTPPFLEYLQADGIYLPCNEAPHPGYENEEDEIEDVAKDWRPLHDKIKATIKELGGKVLPKLNWSAPKDATHMLGNSMNCFSPDDVYLLLKSSDFITFDLNHAFDDTIDDGPAPHIPYHLVLRKSFNVNPSVEFRCFVRGRRLVGVSQRDMNYYDFLHKEKDRFLGLIEHFFEEKLKSTFEEENFVFDVYIPEPHNKVWLIDINPWAQRTDPLLFSWLELLTMEVPAEEPMEPVRFQLASAAISNLPKNGGLEEGTETREDSDEFESDVESVFVPELRLLNKDDPEAYGFASPQYSAHKMPKDVVDAAASGNTNALRDLSTEWQEALRRAQKADQEYDSEDEDGG</sequence>
<evidence type="ECO:0000313" key="3">
    <source>
        <dbReference type="EMBL" id="KIV98941.1"/>
    </source>
</evidence>
<proteinExistence type="inferred from homology"/>
<feature type="compositionally biased region" description="Acidic residues" evidence="2">
    <location>
        <begin position="398"/>
        <end position="407"/>
    </location>
</feature>
<evidence type="ECO:0000256" key="2">
    <source>
        <dbReference type="SAM" id="MobiDB-lite"/>
    </source>
</evidence>